<dbReference type="Proteomes" id="UP000674425">
    <property type="component" value="Unassembled WGS sequence"/>
</dbReference>
<keyword evidence="3" id="KW-1185">Reference proteome</keyword>
<name>A0ABN7KJQ7_9BURK</name>
<dbReference type="RefSeq" id="WP_200617278.1">
    <property type="nucleotide sequence ID" value="NZ_CAJNAU010000001.1"/>
</dbReference>
<reference evidence="2 3" key="1">
    <citation type="submission" date="2021-02" db="EMBL/GenBank/DDBJ databases">
        <authorList>
            <person name="Vanwijnsberghe S."/>
        </authorList>
    </citation>
    <scope>NUCLEOTIDE SEQUENCE [LARGE SCALE GENOMIC DNA]</scope>
    <source>
        <strain evidence="2 3">R-69658</strain>
    </source>
</reference>
<accession>A0ABN7KJQ7</accession>
<dbReference type="PANTHER" id="PTHR35870:SF1">
    <property type="entry name" value="PROTEIN, PUTATIVE (AFU_ORTHOLOGUE AFUA_5G03330)-RELATED"/>
    <property type="match status" value="1"/>
</dbReference>
<dbReference type="EMBL" id="CAJNAU010000001">
    <property type="protein sequence ID" value="CAE6696522.1"/>
    <property type="molecule type" value="Genomic_DNA"/>
</dbReference>
<evidence type="ECO:0000256" key="1">
    <source>
        <dbReference type="ARBA" id="ARBA00023002"/>
    </source>
</evidence>
<proteinExistence type="predicted"/>
<dbReference type="InterPro" id="IPR025337">
    <property type="entry name" value="Questin_oxidase-like"/>
</dbReference>
<keyword evidence="1" id="KW-0560">Oxidoreductase</keyword>
<sequence>MRDYPAHEKLNELLDANARFDLMARGTTNHCPMALVALAGMGASPARLQEFFDMWEREYALSAPPVDTIVSRHEWSRQLGNAGAFGALRLCFLDWIAEAGSVPVIAAVLEEVPFAPATQAFHALIRLAYGIEAAHPGEIASGLAALISSHLPIDARFDQARTGENVEAGFDNVVRAIDDSVVQGNSITSRLRAVAGDVRFRQAVLAPPVAVSLLDDLARATINAYWRSPDFTVLHTVTATHAARILLAQLPDALAKQLLPGLWIALCAAYATVRKAANVETESPDAVVDWDDVCRMAVASNDDHAIKLAYTCLCEDRRNPSPLYLASAVRIVRLDLEKTAASQFAPTRNACLTSYFFDRY</sequence>
<comment type="caution">
    <text evidence="2">The sequence shown here is derived from an EMBL/GenBank/DDBJ whole genome shotgun (WGS) entry which is preliminary data.</text>
</comment>
<gene>
    <name evidence="2" type="ORF">R69658_00293</name>
</gene>
<dbReference type="PANTHER" id="PTHR35870">
    <property type="entry name" value="PROTEIN, PUTATIVE (AFU_ORTHOLOGUE AFUA_5G03330)-RELATED"/>
    <property type="match status" value="1"/>
</dbReference>
<evidence type="ECO:0000313" key="2">
    <source>
        <dbReference type="EMBL" id="CAE6696522.1"/>
    </source>
</evidence>
<protein>
    <recommendedName>
        <fullName evidence="4">DUF4243 domain-containing protein</fullName>
    </recommendedName>
</protein>
<evidence type="ECO:0008006" key="4">
    <source>
        <dbReference type="Google" id="ProtNLM"/>
    </source>
</evidence>
<organism evidence="2 3">
    <name type="scientific">Paraburkholderia aspalathi</name>
    <dbReference type="NCBI Taxonomy" id="1324617"/>
    <lineage>
        <taxon>Bacteria</taxon>
        <taxon>Pseudomonadati</taxon>
        <taxon>Pseudomonadota</taxon>
        <taxon>Betaproteobacteria</taxon>
        <taxon>Burkholderiales</taxon>
        <taxon>Burkholderiaceae</taxon>
        <taxon>Paraburkholderia</taxon>
    </lineage>
</organism>
<dbReference type="Pfam" id="PF14027">
    <property type="entry name" value="Questin_oxidase"/>
    <property type="match status" value="2"/>
</dbReference>
<evidence type="ECO:0000313" key="3">
    <source>
        <dbReference type="Proteomes" id="UP000674425"/>
    </source>
</evidence>